<evidence type="ECO:0000256" key="2">
    <source>
        <dbReference type="ARBA" id="ARBA00023163"/>
    </source>
</evidence>
<evidence type="ECO:0000256" key="1">
    <source>
        <dbReference type="ARBA" id="ARBA00022478"/>
    </source>
</evidence>
<dbReference type="GO" id="GO:0046983">
    <property type="term" value="F:protein dimerization activity"/>
    <property type="evidence" value="ECO:0007669"/>
    <property type="project" value="InterPro"/>
</dbReference>
<comment type="caution">
    <text evidence="3">The sequence shown here is derived from an EMBL/GenBank/DDBJ whole genome shotgun (WGS) entry which is preliminary data.</text>
</comment>
<keyword evidence="2" id="KW-0804">Transcription</keyword>
<dbReference type="EMBL" id="BART01006422">
    <property type="protein sequence ID" value="GAG63304.1"/>
    <property type="molecule type" value="Genomic_DNA"/>
</dbReference>
<proteinExistence type="predicted"/>
<gene>
    <name evidence="3" type="ORF">S01H4_14656</name>
</gene>
<protein>
    <submittedName>
        <fullName evidence="3">Uncharacterized protein</fullName>
    </submittedName>
</protein>
<dbReference type="InterPro" id="IPR036603">
    <property type="entry name" value="RBP11-like"/>
</dbReference>
<reference evidence="3" key="1">
    <citation type="journal article" date="2014" name="Front. Microbiol.">
        <title>High frequency of phylogenetically diverse reductive dehalogenase-homologous genes in deep subseafloor sedimentary metagenomes.</title>
        <authorList>
            <person name="Kawai M."/>
            <person name="Futagami T."/>
            <person name="Toyoda A."/>
            <person name="Takaki Y."/>
            <person name="Nishi S."/>
            <person name="Hori S."/>
            <person name="Arai W."/>
            <person name="Tsubouchi T."/>
            <person name="Morono Y."/>
            <person name="Uchiyama I."/>
            <person name="Ito T."/>
            <person name="Fujiyama A."/>
            <person name="Inagaki F."/>
            <person name="Takami H."/>
        </authorList>
    </citation>
    <scope>NUCLEOTIDE SEQUENCE</scope>
    <source>
        <strain evidence="3">Expedition CK06-06</strain>
    </source>
</reference>
<dbReference type="GO" id="GO:0000428">
    <property type="term" value="C:DNA-directed RNA polymerase complex"/>
    <property type="evidence" value="ECO:0007669"/>
    <property type="project" value="UniProtKB-KW"/>
</dbReference>
<organism evidence="3">
    <name type="scientific">marine sediment metagenome</name>
    <dbReference type="NCBI Taxonomy" id="412755"/>
    <lineage>
        <taxon>unclassified sequences</taxon>
        <taxon>metagenomes</taxon>
        <taxon>ecological metagenomes</taxon>
    </lineage>
</organism>
<keyword evidence="1" id="KW-0240">DNA-directed RNA polymerase</keyword>
<accession>X0Z2V9</accession>
<name>X0Z2V9_9ZZZZ</name>
<dbReference type="Gene3D" id="3.30.1360.10">
    <property type="entry name" value="RNA polymerase, RBP11-like subunit"/>
    <property type="match status" value="1"/>
</dbReference>
<dbReference type="AlphaFoldDB" id="X0Z2V9"/>
<evidence type="ECO:0000313" key="3">
    <source>
        <dbReference type="EMBL" id="GAG63304.1"/>
    </source>
</evidence>
<dbReference type="GO" id="GO:0006351">
    <property type="term" value="P:DNA-templated transcription"/>
    <property type="evidence" value="ECO:0007669"/>
    <property type="project" value="InterPro"/>
</dbReference>
<sequence>MNEYLQLNKNVAFSGMSKPDLLVDQIVIKMISVDTNPIKPLFETFDHLDKLFTNIENQLVKLGKNFINVDINKIKSKNKES</sequence>